<reference evidence="1" key="2">
    <citation type="journal article" date="2024" name="Plant">
        <title>Genomic evolution and insights into agronomic trait innovations of Sesamum species.</title>
        <authorList>
            <person name="Miao H."/>
            <person name="Wang L."/>
            <person name="Qu L."/>
            <person name="Liu H."/>
            <person name="Sun Y."/>
            <person name="Le M."/>
            <person name="Wang Q."/>
            <person name="Wei S."/>
            <person name="Zheng Y."/>
            <person name="Lin W."/>
            <person name="Duan Y."/>
            <person name="Cao H."/>
            <person name="Xiong S."/>
            <person name="Wang X."/>
            <person name="Wei L."/>
            <person name="Li C."/>
            <person name="Ma Q."/>
            <person name="Ju M."/>
            <person name="Zhao R."/>
            <person name="Li G."/>
            <person name="Mu C."/>
            <person name="Tian Q."/>
            <person name="Mei H."/>
            <person name="Zhang T."/>
            <person name="Gao T."/>
            <person name="Zhang H."/>
        </authorList>
    </citation>
    <scope>NUCLEOTIDE SEQUENCE</scope>
    <source>
        <strain evidence="1">K16</strain>
    </source>
</reference>
<protein>
    <recommendedName>
        <fullName evidence="3">Reverse transcriptase domain-containing protein</fullName>
    </recommendedName>
</protein>
<organism evidence="1 2">
    <name type="scientific">Sesamum angolense</name>
    <dbReference type="NCBI Taxonomy" id="2727404"/>
    <lineage>
        <taxon>Eukaryota</taxon>
        <taxon>Viridiplantae</taxon>
        <taxon>Streptophyta</taxon>
        <taxon>Embryophyta</taxon>
        <taxon>Tracheophyta</taxon>
        <taxon>Spermatophyta</taxon>
        <taxon>Magnoliopsida</taxon>
        <taxon>eudicotyledons</taxon>
        <taxon>Gunneridae</taxon>
        <taxon>Pentapetalae</taxon>
        <taxon>asterids</taxon>
        <taxon>lamiids</taxon>
        <taxon>Lamiales</taxon>
        <taxon>Pedaliaceae</taxon>
        <taxon>Sesamum</taxon>
    </lineage>
</organism>
<sequence length="183" mass="20562">MNTPFFHAQATKSFRRKSIKCLKDEQGVCHTTNSIIQGLIQDYFRGIFTSIILTPSVKDECLTCLMPMVSVDANAALLHHYTADEVQRALNQMHPLKSPAFTICPLVSFKSFGAFLKPLLSDIISLAQSVFVSGRLITDNVPVAHEINHFLANKYWGKTGDVSFKLDISKAYDCVKWSFLREC</sequence>
<evidence type="ECO:0000313" key="2">
    <source>
        <dbReference type="Proteomes" id="UP001289374"/>
    </source>
</evidence>
<dbReference type="EMBL" id="JACGWL010000005">
    <property type="protein sequence ID" value="KAK4402985.1"/>
    <property type="molecule type" value="Genomic_DNA"/>
</dbReference>
<keyword evidence="2" id="KW-1185">Reference proteome</keyword>
<accession>A0AAE1X0D9</accession>
<reference evidence="1" key="1">
    <citation type="submission" date="2020-06" db="EMBL/GenBank/DDBJ databases">
        <authorList>
            <person name="Li T."/>
            <person name="Hu X."/>
            <person name="Zhang T."/>
            <person name="Song X."/>
            <person name="Zhang H."/>
            <person name="Dai N."/>
            <person name="Sheng W."/>
            <person name="Hou X."/>
            <person name="Wei L."/>
        </authorList>
    </citation>
    <scope>NUCLEOTIDE SEQUENCE</scope>
    <source>
        <strain evidence="1">K16</strain>
        <tissue evidence="1">Leaf</tissue>
    </source>
</reference>
<dbReference type="Proteomes" id="UP001289374">
    <property type="component" value="Unassembled WGS sequence"/>
</dbReference>
<evidence type="ECO:0000313" key="1">
    <source>
        <dbReference type="EMBL" id="KAK4402985.1"/>
    </source>
</evidence>
<name>A0AAE1X0D9_9LAMI</name>
<gene>
    <name evidence="1" type="ORF">Sango_1039200</name>
</gene>
<proteinExistence type="predicted"/>
<dbReference type="AlphaFoldDB" id="A0AAE1X0D9"/>
<comment type="caution">
    <text evidence="1">The sequence shown here is derived from an EMBL/GenBank/DDBJ whole genome shotgun (WGS) entry which is preliminary data.</text>
</comment>
<evidence type="ECO:0008006" key="3">
    <source>
        <dbReference type="Google" id="ProtNLM"/>
    </source>
</evidence>